<comment type="caution">
    <text evidence="5">The sequence shown here is derived from an EMBL/GenBank/DDBJ whole genome shotgun (WGS) entry which is preliminary data.</text>
</comment>
<evidence type="ECO:0000313" key="6">
    <source>
        <dbReference type="Proteomes" id="UP001152888"/>
    </source>
</evidence>
<dbReference type="PANTHER" id="PTHR19446">
    <property type="entry name" value="REVERSE TRANSCRIPTASES"/>
    <property type="match status" value="1"/>
</dbReference>
<feature type="region of interest" description="Disordered" evidence="2">
    <location>
        <begin position="1"/>
        <end position="71"/>
    </location>
</feature>
<dbReference type="GO" id="GO:0008270">
    <property type="term" value="F:zinc ion binding"/>
    <property type="evidence" value="ECO:0007669"/>
    <property type="project" value="UniProtKB-KW"/>
</dbReference>
<keyword evidence="1" id="KW-0863">Zinc-finger</keyword>
<dbReference type="Gene3D" id="3.30.160.60">
    <property type="entry name" value="Classic Zinc Finger"/>
    <property type="match status" value="1"/>
</dbReference>
<gene>
    <name evidence="5" type="ORF">ACAOBT_LOCUS35099</name>
</gene>
<dbReference type="InterPro" id="IPR013087">
    <property type="entry name" value="Znf_C2H2_type"/>
</dbReference>
<dbReference type="AlphaFoldDB" id="A0A9P0QAP7"/>
<dbReference type="Pfam" id="PF00078">
    <property type="entry name" value="RVT_1"/>
    <property type="match status" value="1"/>
</dbReference>
<dbReference type="CDD" id="cd01650">
    <property type="entry name" value="RT_nLTR_like"/>
    <property type="match status" value="1"/>
</dbReference>
<feature type="region of interest" description="Disordered" evidence="2">
    <location>
        <begin position="209"/>
        <end position="393"/>
    </location>
</feature>
<dbReference type="InterPro" id="IPR043502">
    <property type="entry name" value="DNA/RNA_pol_sf"/>
</dbReference>
<proteinExistence type="predicted"/>
<dbReference type="InterPro" id="IPR000477">
    <property type="entry name" value="RT_dom"/>
</dbReference>
<dbReference type="PROSITE" id="PS00028">
    <property type="entry name" value="ZINC_FINGER_C2H2_1"/>
    <property type="match status" value="1"/>
</dbReference>
<organism evidence="5 6">
    <name type="scientific">Acanthoscelides obtectus</name>
    <name type="common">Bean weevil</name>
    <name type="synonym">Bruchus obtectus</name>
    <dbReference type="NCBI Taxonomy" id="200917"/>
    <lineage>
        <taxon>Eukaryota</taxon>
        <taxon>Metazoa</taxon>
        <taxon>Ecdysozoa</taxon>
        <taxon>Arthropoda</taxon>
        <taxon>Hexapoda</taxon>
        <taxon>Insecta</taxon>
        <taxon>Pterygota</taxon>
        <taxon>Neoptera</taxon>
        <taxon>Endopterygota</taxon>
        <taxon>Coleoptera</taxon>
        <taxon>Polyphaga</taxon>
        <taxon>Cucujiformia</taxon>
        <taxon>Chrysomeloidea</taxon>
        <taxon>Chrysomelidae</taxon>
        <taxon>Bruchinae</taxon>
        <taxon>Bruchini</taxon>
        <taxon>Acanthoscelides</taxon>
    </lineage>
</organism>
<evidence type="ECO:0000256" key="2">
    <source>
        <dbReference type="SAM" id="MobiDB-lite"/>
    </source>
</evidence>
<dbReference type="EMBL" id="CAKOFQ010008798">
    <property type="protein sequence ID" value="CAH2016040.1"/>
    <property type="molecule type" value="Genomic_DNA"/>
</dbReference>
<feature type="region of interest" description="Disordered" evidence="2">
    <location>
        <begin position="456"/>
        <end position="487"/>
    </location>
</feature>
<keyword evidence="1" id="KW-0479">Metal-binding</keyword>
<keyword evidence="1" id="KW-0862">Zinc</keyword>
<evidence type="ECO:0000313" key="5">
    <source>
        <dbReference type="EMBL" id="CAH2016040.1"/>
    </source>
</evidence>
<feature type="domain" description="Reverse transcriptase" evidence="4">
    <location>
        <begin position="599"/>
        <end position="878"/>
    </location>
</feature>
<evidence type="ECO:0008006" key="7">
    <source>
        <dbReference type="Google" id="ProtNLM"/>
    </source>
</evidence>
<evidence type="ECO:0000256" key="1">
    <source>
        <dbReference type="PROSITE-ProRule" id="PRU00042"/>
    </source>
</evidence>
<protein>
    <recommendedName>
        <fullName evidence="7">Reverse transcriptase</fullName>
    </recommendedName>
</protein>
<dbReference type="InterPro" id="IPR036236">
    <property type="entry name" value="Znf_C2H2_sf"/>
</dbReference>
<dbReference type="SUPFAM" id="SSF57667">
    <property type="entry name" value="beta-beta-alpha zinc fingers"/>
    <property type="match status" value="1"/>
</dbReference>
<feature type="compositionally biased region" description="Low complexity" evidence="2">
    <location>
        <begin position="213"/>
        <end position="226"/>
    </location>
</feature>
<feature type="compositionally biased region" description="Polar residues" evidence="2">
    <location>
        <begin position="370"/>
        <end position="380"/>
    </location>
</feature>
<dbReference type="SUPFAM" id="SSF56672">
    <property type="entry name" value="DNA/RNA polymerases"/>
    <property type="match status" value="1"/>
</dbReference>
<feature type="compositionally biased region" description="Low complexity" evidence="2">
    <location>
        <begin position="297"/>
        <end position="309"/>
    </location>
</feature>
<keyword evidence="6" id="KW-1185">Reference proteome</keyword>
<dbReference type="PROSITE" id="PS50157">
    <property type="entry name" value="ZINC_FINGER_C2H2_2"/>
    <property type="match status" value="1"/>
</dbReference>
<accession>A0A9P0QAP7</accession>
<dbReference type="PROSITE" id="PS50878">
    <property type="entry name" value="RT_POL"/>
    <property type="match status" value="1"/>
</dbReference>
<evidence type="ECO:0000259" key="4">
    <source>
        <dbReference type="PROSITE" id="PS50878"/>
    </source>
</evidence>
<feature type="domain" description="C2H2-type" evidence="3">
    <location>
        <begin position="109"/>
        <end position="137"/>
    </location>
</feature>
<evidence type="ECO:0000259" key="3">
    <source>
        <dbReference type="PROSITE" id="PS50157"/>
    </source>
</evidence>
<sequence>MSRWLIPGSNARTAPHKNGGARSTKAPVLGAGLTNNGPDLHLAQPASSKRGSEDKGRTDISKAKPVSGAKNCNTGAKSSPNYCTTCDTAFTSAVQLRTHKMARACEDRLQCKHCPMRFGSYKSTRQHERRAHPVEYAGEIEKMRGPLPEPEILQIMARIEAREPAGRVNKCMAEATDLTVDQVRFRRRKPEYQRYLELARKQFRASGTRILPAKSSSPAASTSGSSVVCQTPVPEGKDKLKQPASCENEPLSQDMESPLLQKVSARQKRMRESCSPHDLNPAKRKTAGVGTDVGRNTSSISTSSKATGSNGAPKNARDGKRKRRESDSPIQSKIVQPRTVVASPSDQLGMEPARSKVPVSLRENAAHHSGSGNLSGRNTTAAPHAPEAELPPFPLRDLAPKVNINSTFVEYLRDARSGFNLPEHGEIRRVIDMALLGSTEQLTVALDRWVESRFSSNKRTKNNRTRGASKPGRHYNQAKGGSGKRAAEYKKAQDLYAKDRSGLAERVLKGQGMHESIELPSLAEVEALYGGIWESLPAGDDEPIADPKVAERSAFYPITPDDVSKWKANWQNSAPGPDGITVADVKKMSNNELSVVFTTIFGSKIHPTTWKQSRTILVPKDGDRRRAENHRPITIGSAPLRLLHRIVQGRIGAAIQLSHHQRGFVKMDGTLANVLILDHYIGSRKDAGKSYNVLSVDLRKAFDSVQHASILRGLRRVGLEEGIVEYVASTLADSITTIKVGNEISRPIHIRRGVKQGDPLSPLLFNIVVDELLEALNRDWAGGSLNSEMRIAAMGFADDIVVLADRIIDLPLMLGEVESFATSRGLALNAKKCVALCAVTSSGDKRPLPVTRAFLSVGGEKIPQINVLSTFKYLGHNYGATGINKANIPNLQAWLRNIETAPLKPDQKLTLLNQYLIPKLQYGLQSPGISGGVLKDVDRHVRGAVKRFLHMATHTSDAAIHAKITDGGLGIPELRRVVPQILLKRITKLLLETGDDVVSCVLQSDRSLALLRRIQNLAGDVPAEQLWREAIASGPSTAGMQYASEDAASRSWLRNRPSGWSGRDFVRAVHLRSNNLPTNGLPYKPADLRMCRNQGCKNVETLSHILQKCDLVHEERVRRHNEVANKIATHARSKWQTEEEPHVRHPDGQLYKPDIVVHLEGARTVVCDIQVSWEGNNGLGQPWQRKRLVYGNDKFVEAARLRWPGRTFEFLPLIIGARGIWPRCNEPTERALGLTKQLKDSCVHSALKWGSSMHATFMRRARAIEAKSGRV</sequence>
<name>A0A9P0QAP7_ACAOB</name>
<dbReference type="OrthoDB" id="8197617at2759"/>
<dbReference type="Proteomes" id="UP001152888">
    <property type="component" value="Unassembled WGS sequence"/>
</dbReference>
<reference evidence="5" key="1">
    <citation type="submission" date="2022-03" db="EMBL/GenBank/DDBJ databases">
        <authorList>
            <person name="Sayadi A."/>
        </authorList>
    </citation>
    <scope>NUCLEOTIDE SEQUENCE</scope>
</reference>
<dbReference type="GO" id="GO:0071897">
    <property type="term" value="P:DNA biosynthetic process"/>
    <property type="evidence" value="ECO:0007669"/>
    <property type="project" value="UniProtKB-ARBA"/>
</dbReference>
<feature type="compositionally biased region" description="Basic and acidic residues" evidence="2">
    <location>
        <begin position="50"/>
        <end position="62"/>
    </location>
</feature>